<comment type="caution">
    <text evidence="1">The sequence shown here is derived from an EMBL/GenBank/DDBJ whole genome shotgun (WGS) entry which is preliminary data.</text>
</comment>
<dbReference type="Pfam" id="PF14072">
    <property type="entry name" value="DndB"/>
    <property type="match status" value="1"/>
</dbReference>
<dbReference type="InterPro" id="IPR017601">
    <property type="entry name" value="DGQHR-contain_dom"/>
</dbReference>
<accession>A0AA36XQ48</accession>
<keyword evidence="3" id="KW-1185">Reference proteome</keyword>
<dbReference type="EMBL" id="LOSN02000001">
    <property type="protein sequence ID" value="PNP27089.1"/>
    <property type="molecule type" value="Genomic_DNA"/>
</dbReference>
<dbReference type="NCBIfam" id="TIGR03187">
    <property type="entry name" value="DGQHR"/>
    <property type="match status" value="1"/>
</dbReference>
<dbReference type="EMBL" id="AAXMUW010000057">
    <property type="protein sequence ID" value="EGQ9137460.1"/>
    <property type="molecule type" value="Genomic_DNA"/>
</dbReference>
<dbReference type="AlphaFoldDB" id="A0AA36XQ48"/>
<protein>
    <submittedName>
        <fullName evidence="2">DGQHR domain-containing protein</fullName>
    </submittedName>
</protein>
<dbReference type="InterPro" id="IPR017642">
    <property type="entry name" value="DNA_S_mod_DndB"/>
</dbReference>
<reference evidence="2 3" key="1">
    <citation type="submission" date="2017-12" db="EMBL/GenBank/DDBJ databases">
        <title>FDA dAtabase for Regulatory Grade micrObial Sequences (FDA-ARGOS): Supporting development and validation of Infectious Disease Dx tests.</title>
        <authorList>
            <person name="Hoffmann M."/>
            <person name="Allard M."/>
            <person name="Evans P."/>
            <person name="Brown E."/>
            <person name="Tallon L.J."/>
            <person name="Sadzewicz L."/>
            <person name="Sengamalay N."/>
            <person name="Ott S."/>
            <person name="Godinez A."/>
            <person name="Nagaraj S."/>
            <person name="Vavikolanu K."/>
            <person name="Aluvathingal J."/>
            <person name="Nadendla S."/>
            <person name="Hobson J."/>
            <person name="Sichtig H."/>
        </authorList>
    </citation>
    <scope>NUCLEOTIDE SEQUENCE [LARGE SCALE GENOMIC DNA]</scope>
    <source>
        <strain evidence="3">ATCC 17749</strain>
        <strain evidence="2">FDAARGOS_97</strain>
    </source>
</reference>
<evidence type="ECO:0000313" key="3">
    <source>
        <dbReference type="Proteomes" id="UP000054316"/>
    </source>
</evidence>
<dbReference type="Proteomes" id="UP000054316">
    <property type="component" value="Unassembled WGS sequence"/>
</dbReference>
<reference evidence="1" key="2">
    <citation type="submission" date="2019-11" db="EMBL/GenBank/DDBJ databases">
        <authorList>
            <consortium name="PulseNet: The National Subtyping Network for Foodborne Disease Surveillance"/>
            <person name="Tarr C.L."/>
            <person name="Trees E."/>
            <person name="Katz L.S."/>
            <person name="Carleton-Romer H.A."/>
            <person name="Stroika S."/>
            <person name="Kucerova Z."/>
            <person name="Roache K.F."/>
            <person name="Sabol A.L."/>
            <person name="Besser J."/>
            <person name="Gerner-Smidt P."/>
        </authorList>
    </citation>
    <scope>NUCLEOTIDE SEQUENCE</scope>
    <source>
        <strain evidence="1">PNUSAV001129</strain>
    </source>
</reference>
<dbReference type="Proteomes" id="UP000714625">
    <property type="component" value="Unassembled WGS sequence"/>
</dbReference>
<evidence type="ECO:0000313" key="4">
    <source>
        <dbReference type="Proteomes" id="UP000714625"/>
    </source>
</evidence>
<evidence type="ECO:0000313" key="1">
    <source>
        <dbReference type="EMBL" id="EGQ9137460.1"/>
    </source>
</evidence>
<gene>
    <name evidence="2" type="ORF">AL553_011755</name>
    <name evidence="1" type="ORF">GHY86_20255</name>
</gene>
<organism evidence="1 4">
    <name type="scientific">Vibrio alginolyticus</name>
    <dbReference type="NCBI Taxonomy" id="663"/>
    <lineage>
        <taxon>Bacteria</taxon>
        <taxon>Pseudomonadati</taxon>
        <taxon>Pseudomonadota</taxon>
        <taxon>Gammaproteobacteria</taxon>
        <taxon>Vibrionales</taxon>
        <taxon>Vibrionaceae</taxon>
        <taxon>Vibrio</taxon>
    </lineage>
</organism>
<evidence type="ECO:0000313" key="2">
    <source>
        <dbReference type="EMBL" id="PNP27089.1"/>
    </source>
</evidence>
<dbReference type="RefSeq" id="WP_021707824.1">
    <property type="nucleotide sequence ID" value="NZ_CP014045.1"/>
</dbReference>
<name>A0AA36XQ48_VIBAL</name>
<dbReference type="CDD" id="cd16414">
    <property type="entry name" value="dndB_like"/>
    <property type="match status" value="1"/>
</dbReference>
<sequence length="380" mass="43466">MSKKLVIPCRRGKMGTWDTYTCLMQLKDISELINFATDLHTSEKLSEMIQRNLEDERAVEIGDYLISNPDHFFNSLVVAIYDGDPQWHDFTRIEPNSKEAELLEMPDYARECLGFLSLTKEEKMFALDGQHRLSGIKKAVENNEDIGFEQLSVIIVTHRNTKSGIKKSRRLFTTLSKKAKLVKKDAIIALDEDDIAACITRRIVEESKCLNENNVAFSVGPLRDKTNVTSLGNIFDCVQKLLSFKLDCKISEIEKVKITDEQENELFEFIKSFYEITFSNVKSLSDYKEGQDIEKYRNNHDGGHLLFRPIGWDIYTDTVIELLSSEKSLESAVLIVSKNDLYMSGKILKNNLWSAQRKRILKVSATKLKKIKSGLTKSVV</sequence>
<proteinExistence type="predicted"/>